<evidence type="ECO:0000259" key="2">
    <source>
        <dbReference type="Pfam" id="PF12680"/>
    </source>
</evidence>
<proteinExistence type="predicted"/>
<reference evidence="4" key="1">
    <citation type="submission" date="2016-10" db="EMBL/GenBank/DDBJ databases">
        <authorList>
            <person name="Varghese N."/>
            <person name="Submissions S."/>
        </authorList>
    </citation>
    <scope>NUCLEOTIDE SEQUENCE [LARGE SCALE GENOMIC DNA]</scope>
    <source>
        <strain evidence="4">CGMCC 4.3525</strain>
    </source>
</reference>
<feature type="chain" id="PRO_5011761033" description="SnoaL-like domain-containing protein" evidence="1">
    <location>
        <begin position="27"/>
        <end position="168"/>
    </location>
</feature>
<feature type="signal peptide" evidence="1">
    <location>
        <begin position="1"/>
        <end position="26"/>
    </location>
</feature>
<dbReference type="CDD" id="cd00531">
    <property type="entry name" value="NTF2_like"/>
    <property type="match status" value="1"/>
</dbReference>
<feature type="domain" description="SnoaL-like" evidence="2">
    <location>
        <begin position="36"/>
        <end position="136"/>
    </location>
</feature>
<dbReference type="RefSeq" id="WP_089960165.1">
    <property type="nucleotide sequence ID" value="NZ_FOFR01000027.1"/>
</dbReference>
<keyword evidence="1" id="KW-0732">Signal</keyword>
<protein>
    <recommendedName>
        <fullName evidence="2">SnoaL-like domain-containing protein</fullName>
    </recommendedName>
</protein>
<name>A0A1H9VMS7_9PSEU</name>
<dbReference type="InterPro" id="IPR032710">
    <property type="entry name" value="NTF2-like_dom_sf"/>
</dbReference>
<dbReference type="SUPFAM" id="SSF54427">
    <property type="entry name" value="NTF2-like"/>
    <property type="match status" value="1"/>
</dbReference>
<evidence type="ECO:0000313" key="4">
    <source>
        <dbReference type="Proteomes" id="UP000199352"/>
    </source>
</evidence>
<dbReference type="EMBL" id="FOFR01000027">
    <property type="protein sequence ID" value="SES22627.1"/>
    <property type="molecule type" value="Genomic_DNA"/>
</dbReference>
<dbReference type="OrthoDB" id="8375282at2"/>
<dbReference type="Proteomes" id="UP000199352">
    <property type="component" value="Unassembled WGS sequence"/>
</dbReference>
<sequence length="168" mass="18355">MHRRTVIRAGTAGLAATAVATPAASAAPEHPNVTLIRRYYDAYASGDLEALRPFFAPDIRWSIPGHHPLAGTKVGATEVLAFFAQLGRSGFRAEILFLAADGDWVVDMHRGWSTTPAGLDITWTLAYRIRGRKIVEAVNFAADQHAADAFFWRQYPLAPIPARLGTRS</sequence>
<accession>A0A1H9VMS7</accession>
<evidence type="ECO:0000256" key="1">
    <source>
        <dbReference type="SAM" id="SignalP"/>
    </source>
</evidence>
<evidence type="ECO:0000313" key="3">
    <source>
        <dbReference type="EMBL" id="SES22627.1"/>
    </source>
</evidence>
<dbReference type="Gene3D" id="3.10.450.50">
    <property type="match status" value="1"/>
</dbReference>
<keyword evidence="4" id="KW-1185">Reference proteome</keyword>
<organism evidence="3 4">
    <name type="scientific">Lentzea xinjiangensis</name>
    <dbReference type="NCBI Taxonomy" id="402600"/>
    <lineage>
        <taxon>Bacteria</taxon>
        <taxon>Bacillati</taxon>
        <taxon>Actinomycetota</taxon>
        <taxon>Actinomycetes</taxon>
        <taxon>Pseudonocardiales</taxon>
        <taxon>Pseudonocardiaceae</taxon>
        <taxon>Lentzea</taxon>
    </lineage>
</organism>
<dbReference type="AlphaFoldDB" id="A0A1H9VMS7"/>
<gene>
    <name evidence="3" type="ORF">SAMN05216188_1278</name>
</gene>
<dbReference type="Pfam" id="PF12680">
    <property type="entry name" value="SnoaL_2"/>
    <property type="match status" value="1"/>
</dbReference>
<dbReference type="STRING" id="402600.SAMN05216188_1278"/>
<dbReference type="InterPro" id="IPR037401">
    <property type="entry name" value="SnoaL-like"/>
</dbReference>